<proteinExistence type="predicted"/>
<dbReference type="InParanoid" id="W5LXG6"/>
<sequence length="187" mass="21832">LAYADDVDLLGRNVRTLKENFIQLEEASTRAGLTINMAKTKYMVMTRKSTITSNALLEIQGYQFEKVTTFKYLGSLISEKNEISLEIGERINAGNRCYFSVQDLMKTRLLSMRQSRMVIRPVVTYAVETWVLTKRDVELLNMWERKILFQEGGEWRIRTNLELYELYEDPPITAEVRAAQLRWLGHL</sequence>
<evidence type="ECO:0000259" key="1">
    <source>
        <dbReference type="PROSITE" id="PS50878"/>
    </source>
</evidence>
<dbReference type="Proteomes" id="UP000018468">
    <property type="component" value="Linkage group LG25"/>
</dbReference>
<reference evidence="3" key="1">
    <citation type="submission" date="2011-12" db="EMBL/GenBank/DDBJ databases">
        <title>The Draft Genome of Lepisosteus oculatus.</title>
        <authorList>
            <consortium name="The Broad Institute Genome Assembly &amp; Analysis Group"/>
            <consortium name="Computational R&amp;D Group"/>
            <consortium name="and Sequencing Platform"/>
            <person name="Di Palma F."/>
            <person name="Alfoldi J."/>
            <person name="Johnson J."/>
            <person name="Berlin A."/>
            <person name="Gnerre S."/>
            <person name="Jaffe D."/>
            <person name="MacCallum I."/>
            <person name="Young S."/>
            <person name="Walker B.J."/>
            <person name="Lander E.S."/>
            <person name="Lindblad-Toh K."/>
        </authorList>
    </citation>
    <scope>NUCLEOTIDE SEQUENCE [LARGE SCALE GENOMIC DNA]</scope>
</reference>
<feature type="domain" description="Reverse transcriptase" evidence="1">
    <location>
        <begin position="1"/>
        <end position="77"/>
    </location>
</feature>
<keyword evidence="3" id="KW-1185">Reference proteome</keyword>
<name>W5LXG6_LEPOC</name>
<protein>
    <recommendedName>
        <fullName evidence="1">Reverse transcriptase domain-containing protein</fullName>
    </recommendedName>
</protein>
<dbReference type="InterPro" id="IPR000477">
    <property type="entry name" value="RT_dom"/>
</dbReference>
<organism evidence="2 3">
    <name type="scientific">Lepisosteus oculatus</name>
    <name type="common">Spotted gar</name>
    <dbReference type="NCBI Taxonomy" id="7918"/>
    <lineage>
        <taxon>Eukaryota</taxon>
        <taxon>Metazoa</taxon>
        <taxon>Chordata</taxon>
        <taxon>Craniata</taxon>
        <taxon>Vertebrata</taxon>
        <taxon>Euteleostomi</taxon>
        <taxon>Actinopterygii</taxon>
        <taxon>Neopterygii</taxon>
        <taxon>Holostei</taxon>
        <taxon>Semionotiformes</taxon>
        <taxon>Lepisosteidae</taxon>
        <taxon>Lepisosteus</taxon>
    </lineage>
</organism>
<dbReference type="PANTHER" id="PTHR47027">
    <property type="entry name" value="REVERSE TRANSCRIPTASE DOMAIN-CONTAINING PROTEIN"/>
    <property type="match status" value="1"/>
</dbReference>
<evidence type="ECO:0000313" key="3">
    <source>
        <dbReference type="Proteomes" id="UP000018468"/>
    </source>
</evidence>
<reference evidence="2" key="3">
    <citation type="submission" date="2025-09" db="UniProtKB">
        <authorList>
            <consortium name="Ensembl"/>
        </authorList>
    </citation>
    <scope>IDENTIFICATION</scope>
</reference>
<dbReference type="EMBL" id="AHAT01030071">
    <property type="status" value="NOT_ANNOTATED_CDS"/>
    <property type="molecule type" value="Genomic_DNA"/>
</dbReference>
<dbReference type="HOGENOM" id="CLU_000680_32_0_1"/>
<dbReference type="PROSITE" id="PS50878">
    <property type="entry name" value="RT_POL"/>
    <property type="match status" value="1"/>
</dbReference>
<dbReference type="STRING" id="7918.ENSLOCP00000000823"/>
<dbReference type="Ensembl" id="ENSLOCT00000000827.1">
    <property type="protein sequence ID" value="ENSLOCP00000000823.1"/>
    <property type="gene ID" value="ENSLOCG00000000739.1"/>
</dbReference>
<dbReference type="PANTHER" id="PTHR47027:SF29">
    <property type="entry name" value="C2H2-TYPE DOMAIN-CONTAINING PROTEIN"/>
    <property type="match status" value="1"/>
</dbReference>
<dbReference type="OMA" id="EGCISHT"/>
<accession>W5LXG6</accession>
<dbReference type="eggNOG" id="KOG1075">
    <property type="taxonomic scope" value="Eukaryota"/>
</dbReference>
<dbReference type="AlphaFoldDB" id="W5LXG6"/>
<evidence type="ECO:0000313" key="2">
    <source>
        <dbReference type="Ensembl" id="ENSLOCP00000000823.1"/>
    </source>
</evidence>
<reference evidence="2" key="2">
    <citation type="submission" date="2025-08" db="UniProtKB">
        <authorList>
            <consortium name="Ensembl"/>
        </authorList>
    </citation>
    <scope>IDENTIFICATION</scope>
</reference>